<name>A0A916R9P6_9HYPH</name>
<protein>
    <recommendedName>
        <fullName evidence="1 8">Acyl-homoserine-lactone synthase</fullName>
        <ecNumber evidence="1 8">2.3.1.184</ecNumber>
    </recommendedName>
    <alternativeName>
        <fullName evidence="8">Autoinducer synthesis protein</fullName>
    </alternativeName>
</protein>
<evidence type="ECO:0000256" key="5">
    <source>
        <dbReference type="ARBA" id="ARBA00022929"/>
    </source>
</evidence>
<keyword evidence="10" id="KW-1185">Reference proteome</keyword>
<dbReference type="PROSITE" id="PS51187">
    <property type="entry name" value="AUTOINDUCER_SYNTH_2"/>
    <property type="match status" value="1"/>
</dbReference>
<evidence type="ECO:0000256" key="8">
    <source>
        <dbReference type="RuleBase" id="RU361135"/>
    </source>
</evidence>
<dbReference type="PROSITE" id="PS00949">
    <property type="entry name" value="AUTOINDUCER_SYNTH_1"/>
    <property type="match status" value="1"/>
</dbReference>
<dbReference type="Gene3D" id="3.40.630.30">
    <property type="match status" value="1"/>
</dbReference>
<dbReference type="SUPFAM" id="SSF55729">
    <property type="entry name" value="Acyl-CoA N-acyltransferases (Nat)"/>
    <property type="match status" value="1"/>
</dbReference>
<dbReference type="RefSeq" id="WP_127072688.1">
    <property type="nucleotide sequence ID" value="NZ_BMKB01000002.1"/>
</dbReference>
<evidence type="ECO:0000256" key="1">
    <source>
        <dbReference type="ARBA" id="ARBA00012340"/>
    </source>
</evidence>
<comment type="similarity">
    <text evidence="7 8">Belongs to the autoinducer synthase family.</text>
</comment>
<keyword evidence="4 8" id="KW-0949">S-adenosyl-L-methionine</keyword>
<dbReference type="OrthoDB" id="6169313at2"/>
<dbReference type="GO" id="GO:0009372">
    <property type="term" value="P:quorum sensing"/>
    <property type="evidence" value="ECO:0007669"/>
    <property type="project" value="UniProtKB-UniRule"/>
</dbReference>
<dbReference type="GO" id="GO:0061579">
    <property type="term" value="F:N-acyl homoserine lactone synthase activity"/>
    <property type="evidence" value="ECO:0007669"/>
    <property type="project" value="UniProtKB-UniRule"/>
</dbReference>
<evidence type="ECO:0000256" key="4">
    <source>
        <dbReference type="ARBA" id="ARBA00022691"/>
    </source>
</evidence>
<comment type="caution">
    <text evidence="9">The sequence shown here is derived from an EMBL/GenBank/DDBJ whole genome shotgun (WGS) entry which is preliminary data.</text>
</comment>
<keyword evidence="3 8" id="KW-0808">Transferase</keyword>
<dbReference type="Proteomes" id="UP000596977">
    <property type="component" value="Unassembled WGS sequence"/>
</dbReference>
<keyword evidence="5 7" id="KW-0071">Autoinducer synthesis</keyword>
<dbReference type="GO" id="GO:0007165">
    <property type="term" value="P:signal transduction"/>
    <property type="evidence" value="ECO:0007669"/>
    <property type="project" value="TreeGrafter"/>
</dbReference>
<dbReference type="PANTHER" id="PTHR39322">
    <property type="entry name" value="ACYL-HOMOSERINE-LACTONE SYNTHASE"/>
    <property type="match status" value="1"/>
</dbReference>
<gene>
    <name evidence="9" type="ORF">GCM10011499_11860</name>
</gene>
<evidence type="ECO:0000256" key="3">
    <source>
        <dbReference type="ARBA" id="ARBA00022679"/>
    </source>
</evidence>
<dbReference type="EC" id="2.3.1.184" evidence="1 8"/>
<evidence type="ECO:0000313" key="9">
    <source>
        <dbReference type="EMBL" id="GGA43887.1"/>
    </source>
</evidence>
<organism evidence="9 10">
    <name type="scientific">Pelagibacterium lentulum</name>
    <dbReference type="NCBI Taxonomy" id="2029865"/>
    <lineage>
        <taxon>Bacteria</taxon>
        <taxon>Pseudomonadati</taxon>
        <taxon>Pseudomonadota</taxon>
        <taxon>Alphaproteobacteria</taxon>
        <taxon>Hyphomicrobiales</taxon>
        <taxon>Devosiaceae</taxon>
        <taxon>Pelagibacterium</taxon>
    </lineage>
</organism>
<dbReference type="InterPro" id="IPR001690">
    <property type="entry name" value="Autoind_synthase"/>
</dbReference>
<sequence length="218" mass="24546">MILLIGPGWRESFADEIGQMHRLRHRVFKDRLDWEVQTASGFELDRFDALGAYYLLLRALDGRVNGCVRLLPSTGPTMLDQVFPLLLDGRPAPKEPKIWESSRFALDLTPSAPKGAGGIGLGTYQLFAGMLEFGVSRELSRIVTVTDLRMERILRRAGWPLERISDPRTIGKTQAVAGYLDVTRERLEVVRRNGRFDSPVLWGPVVLQDCLIRSAVSR</sequence>
<proteinExistence type="inferred from homology"/>
<comment type="catalytic activity">
    <reaction evidence="6 8">
        <text>a fatty acyl-[ACP] + S-adenosyl-L-methionine = an N-acyl-L-homoserine lactone + S-methyl-5'-thioadenosine + holo-[ACP] + H(+)</text>
        <dbReference type="Rhea" id="RHEA:10096"/>
        <dbReference type="Rhea" id="RHEA-COMP:9685"/>
        <dbReference type="Rhea" id="RHEA-COMP:14125"/>
        <dbReference type="ChEBI" id="CHEBI:15378"/>
        <dbReference type="ChEBI" id="CHEBI:17509"/>
        <dbReference type="ChEBI" id="CHEBI:55474"/>
        <dbReference type="ChEBI" id="CHEBI:59789"/>
        <dbReference type="ChEBI" id="CHEBI:64479"/>
        <dbReference type="ChEBI" id="CHEBI:138651"/>
        <dbReference type="EC" id="2.3.1.184"/>
    </reaction>
</comment>
<accession>A0A916R9P6</accession>
<reference evidence="9 10" key="1">
    <citation type="journal article" date="2014" name="Int. J. Syst. Evol. Microbiol.">
        <title>Complete genome sequence of Corynebacterium casei LMG S-19264T (=DSM 44701T), isolated from a smear-ripened cheese.</title>
        <authorList>
            <consortium name="US DOE Joint Genome Institute (JGI-PGF)"/>
            <person name="Walter F."/>
            <person name="Albersmeier A."/>
            <person name="Kalinowski J."/>
            <person name="Ruckert C."/>
        </authorList>
    </citation>
    <scope>NUCLEOTIDE SEQUENCE [LARGE SCALE GENOMIC DNA]</scope>
    <source>
        <strain evidence="9 10">CGMCC 1.15896</strain>
    </source>
</reference>
<dbReference type="EMBL" id="BMKB01000002">
    <property type="protein sequence ID" value="GGA43887.1"/>
    <property type="molecule type" value="Genomic_DNA"/>
</dbReference>
<dbReference type="AlphaFoldDB" id="A0A916R9P6"/>
<evidence type="ECO:0000256" key="7">
    <source>
        <dbReference type="PROSITE-ProRule" id="PRU00533"/>
    </source>
</evidence>
<evidence type="ECO:0000313" key="10">
    <source>
        <dbReference type="Proteomes" id="UP000596977"/>
    </source>
</evidence>
<evidence type="ECO:0000256" key="6">
    <source>
        <dbReference type="ARBA" id="ARBA00048576"/>
    </source>
</evidence>
<evidence type="ECO:0000256" key="2">
    <source>
        <dbReference type="ARBA" id="ARBA00022654"/>
    </source>
</evidence>
<dbReference type="PRINTS" id="PR01549">
    <property type="entry name" value="AUTOINDCRSYN"/>
</dbReference>
<dbReference type="Pfam" id="PF00765">
    <property type="entry name" value="Autoind_synth"/>
    <property type="match status" value="1"/>
</dbReference>
<keyword evidence="2 7" id="KW-0673">Quorum sensing</keyword>
<dbReference type="PANTHER" id="PTHR39322:SF1">
    <property type="entry name" value="ISOVALERYL-HOMOSERINE LACTONE SYNTHASE"/>
    <property type="match status" value="1"/>
</dbReference>
<dbReference type="InterPro" id="IPR016181">
    <property type="entry name" value="Acyl_CoA_acyltransferase"/>
</dbReference>
<dbReference type="InterPro" id="IPR018311">
    <property type="entry name" value="Autoind_synth_CS"/>
</dbReference>